<evidence type="ECO:0000256" key="1">
    <source>
        <dbReference type="ARBA" id="ARBA00004477"/>
    </source>
</evidence>
<feature type="transmembrane region" description="Helical" evidence="10">
    <location>
        <begin position="384"/>
        <end position="400"/>
    </location>
</feature>
<dbReference type="PANTHER" id="PTHR12413:SF2">
    <property type="entry name" value="DOLICHYL PYROPHOSPHATE GLC1MAN9GLCNAC2 ALPHA-1,3-GLUCOSYLTRANSFERASE-RELATED"/>
    <property type="match status" value="1"/>
</dbReference>
<feature type="transmembrane region" description="Helical" evidence="10">
    <location>
        <begin position="407"/>
        <end position="424"/>
    </location>
</feature>
<dbReference type="GO" id="GO:0042283">
    <property type="term" value="F:dolichyl pyrophosphate Glc1Man9GlcNAc2 alpha-1,3-glucosyltransferase activity"/>
    <property type="evidence" value="ECO:0007669"/>
    <property type="project" value="TreeGrafter"/>
</dbReference>
<evidence type="ECO:0000256" key="2">
    <source>
        <dbReference type="ARBA" id="ARBA00004922"/>
    </source>
</evidence>
<dbReference type="UniPathway" id="UPA00378"/>
<comment type="similarity">
    <text evidence="3 10">Belongs to the ALG6/ALG8 glucosyltransferase family.</text>
</comment>
<evidence type="ECO:0000256" key="9">
    <source>
        <dbReference type="ARBA" id="ARBA00023136"/>
    </source>
</evidence>
<dbReference type="GO" id="GO:0006487">
    <property type="term" value="P:protein N-linked glycosylation"/>
    <property type="evidence" value="ECO:0007669"/>
    <property type="project" value="TreeGrafter"/>
</dbReference>
<keyword evidence="14" id="KW-1185">Reference proteome</keyword>
<evidence type="ECO:0000256" key="4">
    <source>
        <dbReference type="ARBA" id="ARBA00022676"/>
    </source>
</evidence>
<evidence type="ECO:0000256" key="11">
    <source>
        <dbReference type="SAM" id="MobiDB-lite"/>
    </source>
</evidence>
<dbReference type="Proteomes" id="UP000019335">
    <property type="component" value="Chromosome 1"/>
</dbReference>
<feature type="transmembrane region" description="Helical" evidence="10">
    <location>
        <begin position="133"/>
        <end position="150"/>
    </location>
</feature>
<name>W7UBL8_9STRA</name>
<feature type="chain" id="PRO_5004904292" description="Alpha-1,3-glucosyltransferase" evidence="12">
    <location>
        <begin position="18"/>
        <end position="562"/>
    </location>
</feature>
<gene>
    <name evidence="13" type="primary">alg8-prov</name>
    <name evidence="13" type="ORF">Naga_100096g23</name>
</gene>
<dbReference type="Pfam" id="PF03155">
    <property type="entry name" value="Alg6_Alg8"/>
    <property type="match status" value="1"/>
</dbReference>
<keyword evidence="4 10" id="KW-0328">Glycosyltransferase</keyword>
<dbReference type="PANTHER" id="PTHR12413">
    <property type="entry name" value="DOLICHYL GLYCOSYLTRANSFERASE"/>
    <property type="match status" value="1"/>
</dbReference>
<feature type="transmembrane region" description="Helical" evidence="10">
    <location>
        <begin position="469"/>
        <end position="489"/>
    </location>
</feature>
<evidence type="ECO:0000256" key="8">
    <source>
        <dbReference type="ARBA" id="ARBA00022989"/>
    </source>
</evidence>
<feature type="transmembrane region" description="Helical" evidence="10">
    <location>
        <begin position="101"/>
        <end position="121"/>
    </location>
</feature>
<dbReference type="EMBL" id="AZIL01000040">
    <property type="protein sequence ID" value="EWM30161.1"/>
    <property type="molecule type" value="Genomic_DNA"/>
</dbReference>
<keyword evidence="9 10" id="KW-0472">Membrane</keyword>
<dbReference type="GO" id="GO:0005789">
    <property type="term" value="C:endoplasmic reticulum membrane"/>
    <property type="evidence" value="ECO:0007669"/>
    <property type="project" value="UniProtKB-SubCell"/>
</dbReference>
<feature type="region of interest" description="Disordered" evidence="11">
    <location>
        <begin position="526"/>
        <end position="562"/>
    </location>
</feature>
<comment type="subcellular location">
    <subcellularLocation>
        <location evidence="1 10">Endoplasmic reticulum membrane</location>
        <topology evidence="1 10">Multi-pass membrane protein</topology>
    </subcellularLocation>
</comment>
<evidence type="ECO:0000313" key="14">
    <source>
        <dbReference type="Proteomes" id="UP000019335"/>
    </source>
</evidence>
<protein>
    <recommendedName>
        <fullName evidence="10">Alpha-1,3-glucosyltransferase</fullName>
        <ecNumber evidence="10">2.4.1.-</ecNumber>
    </recommendedName>
</protein>
<feature type="transmembrane region" description="Helical" evidence="10">
    <location>
        <begin position="495"/>
        <end position="515"/>
    </location>
</feature>
<accession>W7UBL8</accession>
<evidence type="ECO:0000256" key="3">
    <source>
        <dbReference type="ARBA" id="ARBA00008715"/>
    </source>
</evidence>
<keyword evidence="5 10" id="KW-0808">Transferase</keyword>
<evidence type="ECO:0000256" key="5">
    <source>
        <dbReference type="ARBA" id="ARBA00022679"/>
    </source>
</evidence>
<feature type="transmembrane region" description="Helical" evidence="10">
    <location>
        <begin position="336"/>
        <end position="354"/>
    </location>
</feature>
<feature type="transmembrane region" description="Helical" evidence="10">
    <location>
        <begin position="361"/>
        <end position="378"/>
    </location>
</feature>
<keyword evidence="6 10" id="KW-0812">Transmembrane</keyword>
<feature type="transmembrane region" description="Helical" evidence="10">
    <location>
        <begin position="228"/>
        <end position="250"/>
    </location>
</feature>
<keyword evidence="12" id="KW-0732">Signal</keyword>
<evidence type="ECO:0000256" key="12">
    <source>
        <dbReference type="SAM" id="SignalP"/>
    </source>
</evidence>
<evidence type="ECO:0000256" key="10">
    <source>
        <dbReference type="RuleBase" id="RU363110"/>
    </source>
</evidence>
<feature type="signal peptide" evidence="12">
    <location>
        <begin position="1"/>
        <end position="17"/>
    </location>
</feature>
<reference evidence="13 14" key="1">
    <citation type="journal article" date="2014" name="Mol. Plant">
        <title>Chromosome Scale Genome Assembly and Transcriptome Profiling of Nannochloropsis gaditana in Nitrogen Depletion.</title>
        <authorList>
            <person name="Corteggiani Carpinelli E."/>
            <person name="Telatin A."/>
            <person name="Vitulo N."/>
            <person name="Forcato C."/>
            <person name="D'Angelo M."/>
            <person name="Schiavon R."/>
            <person name="Vezzi A."/>
            <person name="Giacometti G.M."/>
            <person name="Morosinotto T."/>
            <person name="Valle G."/>
        </authorList>
    </citation>
    <scope>NUCLEOTIDE SEQUENCE [LARGE SCALE GENOMIC DNA]</scope>
    <source>
        <strain evidence="13 14">B-31</strain>
    </source>
</reference>
<keyword evidence="7 10" id="KW-0256">Endoplasmic reticulum</keyword>
<proteinExistence type="inferred from homology"/>
<feature type="transmembrane region" description="Helical" evidence="10">
    <location>
        <begin position="430"/>
        <end position="448"/>
    </location>
</feature>
<evidence type="ECO:0000256" key="7">
    <source>
        <dbReference type="ARBA" id="ARBA00022824"/>
    </source>
</evidence>
<dbReference type="InterPro" id="IPR004856">
    <property type="entry name" value="Glyco_trans_ALG6/ALG8"/>
</dbReference>
<dbReference type="OrthoDB" id="1689333at2759"/>
<feature type="transmembrane region" description="Helical" evidence="10">
    <location>
        <begin position="193"/>
        <end position="212"/>
    </location>
</feature>
<sequence>MPDRATFLVLFFLGTTALKLLLQPSYRSTDFEVHRNWLAITYSLPIHKWYFNNTSEWTLDYPPFFAYFQWVLAQTGAALNWDPEMLRISAAPYASDPTVLFQRLSVAVTDVLLLVGILVWVQTIPAETGSPSRIGTLAMMTLASAGLLMVDHMHFQYNGMLLGILFLSMAALRKGWILAGAGLFASLLMFKHLFLSLAPVYFVYLLSSYCYIHPPPPGQEIKSRFRPVTFLLLASTVLAVFAAALGPLLLSPSSTPSLQLDQLGRRLFPFGRGLVHAYWAPNIWALYCLDDLGLAALSRRLHLPFLDRSRPSSAPTWTSGLVQVIEPEVLPPVSPALAAVLTLLSMVPALVLVWKRPTPRSFLLGLFQTGLSAFMLGYHVHEKAVLVPVMVGALLACSYNRSSYGRLFFWLSTIGYASLLPLFPPLSPDSLTAFLLIHLHALGSWFGLGKEGLLGGEGGREGAFSLLESLYLAGLECMLWTVAVIHPLFAQDRFPFGGCLVSSVYCSTGMVGVWAESYRLLWQEHQEGGGEGGEEGGKGIGGRAERTESTSGSRGGRRRKEE</sequence>
<keyword evidence="8 10" id="KW-1133">Transmembrane helix</keyword>
<dbReference type="AlphaFoldDB" id="W7UBL8"/>
<organism evidence="13 14">
    <name type="scientific">Nannochloropsis gaditana</name>
    <dbReference type="NCBI Taxonomy" id="72520"/>
    <lineage>
        <taxon>Eukaryota</taxon>
        <taxon>Sar</taxon>
        <taxon>Stramenopiles</taxon>
        <taxon>Ochrophyta</taxon>
        <taxon>Eustigmatophyceae</taxon>
        <taxon>Eustigmatales</taxon>
        <taxon>Monodopsidaceae</taxon>
        <taxon>Nannochloropsis</taxon>
    </lineage>
</organism>
<comment type="caution">
    <text evidence="13">The sequence shown here is derived from an EMBL/GenBank/DDBJ whole genome shotgun (WGS) entry which is preliminary data.</text>
</comment>
<evidence type="ECO:0000256" key="6">
    <source>
        <dbReference type="ARBA" id="ARBA00022692"/>
    </source>
</evidence>
<comment type="pathway">
    <text evidence="2 10">Protein modification; protein glycosylation.</text>
</comment>
<evidence type="ECO:0000313" key="13">
    <source>
        <dbReference type="EMBL" id="EWM30161.1"/>
    </source>
</evidence>
<dbReference type="EC" id="2.4.1.-" evidence="10"/>